<feature type="domain" description="BLUF" evidence="1">
    <location>
        <begin position="1"/>
        <end position="92"/>
    </location>
</feature>
<dbReference type="PROSITE" id="PS50925">
    <property type="entry name" value="BLUF"/>
    <property type="match status" value="1"/>
</dbReference>
<dbReference type="Gene3D" id="3.30.70.100">
    <property type="match status" value="1"/>
</dbReference>
<gene>
    <name evidence="2" type="ORF">QGN29_01625</name>
</gene>
<dbReference type="Proteomes" id="UP001268683">
    <property type="component" value="Chromosome"/>
</dbReference>
<reference evidence="2" key="1">
    <citation type="submission" date="2023-04" db="EMBL/GenBank/DDBJ databases">
        <title>Complete genome sequence of Temperatibacter marinus.</title>
        <authorList>
            <person name="Rong J.-C."/>
            <person name="Yi M.-L."/>
            <person name="Zhao Q."/>
        </authorList>
    </citation>
    <scope>NUCLEOTIDE SEQUENCE</scope>
    <source>
        <strain evidence="2">NBRC 110045</strain>
    </source>
</reference>
<dbReference type="InterPro" id="IPR036046">
    <property type="entry name" value="Acylphosphatase-like_dom_sf"/>
</dbReference>
<sequence>MYSILYLSTKHADVTTQDIRNIYTQSIRNNSGQDLTGMLAFSKDIFLQVLEGDKDDILATFAKIKKDWRHENIVVLSEGSIEKRTFAKWAMAYKTLSDEETKDFGFLLKWEWSKANIKSLKQQNDVAELFITMHKALLD</sequence>
<protein>
    <submittedName>
        <fullName evidence="2">BLUF domain-containing protein</fullName>
    </submittedName>
</protein>
<organism evidence="2 3">
    <name type="scientific">Temperatibacter marinus</name>
    <dbReference type="NCBI Taxonomy" id="1456591"/>
    <lineage>
        <taxon>Bacteria</taxon>
        <taxon>Pseudomonadati</taxon>
        <taxon>Pseudomonadota</taxon>
        <taxon>Alphaproteobacteria</taxon>
        <taxon>Kordiimonadales</taxon>
        <taxon>Temperatibacteraceae</taxon>
        <taxon>Temperatibacter</taxon>
    </lineage>
</organism>
<dbReference type="KEGG" id="tmk:QGN29_01625"/>
<dbReference type="InterPro" id="IPR007024">
    <property type="entry name" value="BLUF_domain"/>
</dbReference>
<dbReference type="RefSeq" id="WP_310798912.1">
    <property type="nucleotide sequence ID" value="NZ_CP123872.1"/>
</dbReference>
<dbReference type="GO" id="GO:0009882">
    <property type="term" value="F:blue light photoreceptor activity"/>
    <property type="evidence" value="ECO:0007669"/>
    <property type="project" value="InterPro"/>
</dbReference>
<keyword evidence="3" id="KW-1185">Reference proteome</keyword>
<dbReference type="EMBL" id="CP123872">
    <property type="protein sequence ID" value="WND03063.1"/>
    <property type="molecule type" value="Genomic_DNA"/>
</dbReference>
<dbReference type="SMART" id="SM01034">
    <property type="entry name" value="BLUF"/>
    <property type="match status" value="1"/>
</dbReference>
<dbReference type="GO" id="GO:0071949">
    <property type="term" value="F:FAD binding"/>
    <property type="evidence" value="ECO:0007669"/>
    <property type="project" value="InterPro"/>
</dbReference>
<accession>A0AA52EH52</accession>
<evidence type="ECO:0000313" key="2">
    <source>
        <dbReference type="EMBL" id="WND03063.1"/>
    </source>
</evidence>
<dbReference type="Pfam" id="PF04940">
    <property type="entry name" value="BLUF"/>
    <property type="match status" value="1"/>
</dbReference>
<evidence type="ECO:0000313" key="3">
    <source>
        <dbReference type="Proteomes" id="UP001268683"/>
    </source>
</evidence>
<dbReference type="SUPFAM" id="SSF54975">
    <property type="entry name" value="Acylphosphatase/BLUF domain-like"/>
    <property type="match status" value="1"/>
</dbReference>
<name>A0AA52EH52_9PROT</name>
<dbReference type="AlphaFoldDB" id="A0AA52EH52"/>
<evidence type="ECO:0000259" key="1">
    <source>
        <dbReference type="PROSITE" id="PS50925"/>
    </source>
</evidence>
<proteinExistence type="predicted"/>